<feature type="domain" description="Hemerythrin-like" evidence="1">
    <location>
        <begin position="9"/>
        <end position="125"/>
    </location>
</feature>
<evidence type="ECO:0000259" key="1">
    <source>
        <dbReference type="Pfam" id="PF01814"/>
    </source>
</evidence>
<protein>
    <submittedName>
        <fullName evidence="2">HHE domain-containing protein</fullName>
    </submittedName>
</protein>
<proteinExistence type="predicted"/>
<evidence type="ECO:0000313" key="3">
    <source>
        <dbReference type="Proteomes" id="UP000813444"/>
    </source>
</evidence>
<organism evidence="2 3">
    <name type="scientific">Stachybotrys elegans</name>
    <dbReference type="NCBI Taxonomy" id="80388"/>
    <lineage>
        <taxon>Eukaryota</taxon>
        <taxon>Fungi</taxon>
        <taxon>Dikarya</taxon>
        <taxon>Ascomycota</taxon>
        <taxon>Pezizomycotina</taxon>
        <taxon>Sordariomycetes</taxon>
        <taxon>Hypocreomycetidae</taxon>
        <taxon>Hypocreales</taxon>
        <taxon>Stachybotryaceae</taxon>
        <taxon>Stachybotrys</taxon>
    </lineage>
</organism>
<dbReference type="Pfam" id="PF01814">
    <property type="entry name" value="Hemerythrin"/>
    <property type="match status" value="1"/>
</dbReference>
<dbReference type="InterPro" id="IPR012312">
    <property type="entry name" value="Hemerythrin-like"/>
</dbReference>
<accession>A0A8K0STW8</accession>
<dbReference type="Proteomes" id="UP000813444">
    <property type="component" value="Unassembled WGS sequence"/>
</dbReference>
<dbReference type="AlphaFoldDB" id="A0A8K0STW8"/>
<dbReference type="EMBL" id="JAGPNK010000005">
    <property type="protein sequence ID" value="KAH7320863.1"/>
    <property type="molecule type" value="Genomic_DNA"/>
</dbReference>
<reference evidence="2" key="1">
    <citation type="journal article" date="2021" name="Nat. Commun.">
        <title>Genetic determinants of endophytism in the Arabidopsis root mycobiome.</title>
        <authorList>
            <person name="Mesny F."/>
            <person name="Miyauchi S."/>
            <person name="Thiergart T."/>
            <person name="Pickel B."/>
            <person name="Atanasova L."/>
            <person name="Karlsson M."/>
            <person name="Huettel B."/>
            <person name="Barry K.W."/>
            <person name="Haridas S."/>
            <person name="Chen C."/>
            <person name="Bauer D."/>
            <person name="Andreopoulos W."/>
            <person name="Pangilinan J."/>
            <person name="LaButti K."/>
            <person name="Riley R."/>
            <person name="Lipzen A."/>
            <person name="Clum A."/>
            <person name="Drula E."/>
            <person name="Henrissat B."/>
            <person name="Kohler A."/>
            <person name="Grigoriev I.V."/>
            <person name="Martin F.M."/>
            <person name="Hacquard S."/>
        </authorList>
    </citation>
    <scope>NUCLEOTIDE SEQUENCE</scope>
    <source>
        <strain evidence="2">MPI-CAGE-CH-0235</strain>
    </source>
</reference>
<keyword evidence="3" id="KW-1185">Reference proteome</keyword>
<gene>
    <name evidence="2" type="ORF">B0I35DRAFT_351121</name>
</gene>
<sequence length="157" mass="17822">MTIGQFYLTDAIKRDHRKLENLYAQIIETKEPQEKTRIMNSFVGEVARHCAVEELIVHPALRNFAAKGEQLALEDREAHKKVKECLSTLYTTPIDDDGFTPCLENLSKFLRQHITDGERKYLAALESGLSEAQSEDLAKAFTQCKDYEVSKSATRTA</sequence>
<name>A0A8K0STW8_9HYPO</name>
<comment type="caution">
    <text evidence="2">The sequence shown here is derived from an EMBL/GenBank/DDBJ whole genome shotgun (WGS) entry which is preliminary data.</text>
</comment>
<dbReference type="Gene3D" id="1.20.120.520">
    <property type="entry name" value="nmb1532 protein domain like"/>
    <property type="match status" value="1"/>
</dbReference>
<dbReference type="PANTHER" id="PTHR35585">
    <property type="entry name" value="HHE DOMAIN PROTEIN (AFU_ORTHOLOGUE AFUA_4G00730)"/>
    <property type="match status" value="1"/>
</dbReference>
<dbReference type="OrthoDB" id="9983919at2759"/>
<evidence type="ECO:0000313" key="2">
    <source>
        <dbReference type="EMBL" id="KAH7320863.1"/>
    </source>
</evidence>
<dbReference type="PANTHER" id="PTHR35585:SF1">
    <property type="entry name" value="HHE DOMAIN PROTEIN (AFU_ORTHOLOGUE AFUA_4G00730)"/>
    <property type="match status" value="1"/>
</dbReference>